<proteinExistence type="predicted"/>
<dbReference type="Proteomes" id="UP000244722">
    <property type="component" value="Unassembled WGS sequence"/>
</dbReference>
<name>A0A2T6ZXC6_TUBBO</name>
<protein>
    <recommendedName>
        <fullName evidence="4">Secreted protein</fullName>
    </recommendedName>
</protein>
<dbReference type="EMBL" id="NESQ01000072">
    <property type="protein sequence ID" value="PUU80143.1"/>
    <property type="molecule type" value="Genomic_DNA"/>
</dbReference>
<accession>A0A2T6ZXC6</accession>
<dbReference type="AlphaFoldDB" id="A0A2T6ZXC6"/>
<gene>
    <name evidence="2" type="ORF">B9Z19DRAFT_1080119</name>
</gene>
<sequence length="94" mass="10702">MFGISAMALLFVIGFLSVCIDSPPQRYSRMVPLLFSSVVTNVFSPLSDSRRPIYSLKCQLLLNSLLKMHNTQCCDRARERKKPCYSSTTHFTVH</sequence>
<evidence type="ECO:0000313" key="2">
    <source>
        <dbReference type="EMBL" id="PUU80143.1"/>
    </source>
</evidence>
<evidence type="ECO:0008006" key="4">
    <source>
        <dbReference type="Google" id="ProtNLM"/>
    </source>
</evidence>
<feature type="chain" id="PRO_5015694541" description="Secreted protein" evidence="1">
    <location>
        <begin position="22"/>
        <end position="94"/>
    </location>
</feature>
<reference evidence="2 3" key="1">
    <citation type="submission" date="2017-04" db="EMBL/GenBank/DDBJ databases">
        <title>Draft genome sequence of Tuber borchii Vittad., a whitish edible truffle.</title>
        <authorList>
            <consortium name="DOE Joint Genome Institute"/>
            <person name="Murat C."/>
            <person name="Kuo A."/>
            <person name="Barry K.W."/>
            <person name="Clum A."/>
            <person name="Dockter R.B."/>
            <person name="Fauchery L."/>
            <person name="Iotti M."/>
            <person name="Kohler A."/>
            <person name="Labutti K."/>
            <person name="Lindquist E.A."/>
            <person name="Lipzen A."/>
            <person name="Ohm R.A."/>
            <person name="Wang M."/>
            <person name="Grigoriev I.V."/>
            <person name="Zambonelli A."/>
            <person name="Martin F.M."/>
        </authorList>
    </citation>
    <scope>NUCLEOTIDE SEQUENCE [LARGE SCALE GENOMIC DNA]</scope>
    <source>
        <strain evidence="2 3">Tbo3840</strain>
    </source>
</reference>
<feature type="signal peptide" evidence="1">
    <location>
        <begin position="1"/>
        <end position="21"/>
    </location>
</feature>
<comment type="caution">
    <text evidence="2">The sequence shown here is derived from an EMBL/GenBank/DDBJ whole genome shotgun (WGS) entry which is preliminary data.</text>
</comment>
<organism evidence="2 3">
    <name type="scientific">Tuber borchii</name>
    <name type="common">White truffle</name>
    <dbReference type="NCBI Taxonomy" id="42251"/>
    <lineage>
        <taxon>Eukaryota</taxon>
        <taxon>Fungi</taxon>
        <taxon>Dikarya</taxon>
        <taxon>Ascomycota</taxon>
        <taxon>Pezizomycotina</taxon>
        <taxon>Pezizomycetes</taxon>
        <taxon>Pezizales</taxon>
        <taxon>Tuberaceae</taxon>
        <taxon>Tuber</taxon>
    </lineage>
</organism>
<evidence type="ECO:0000256" key="1">
    <source>
        <dbReference type="SAM" id="SignalP"/>
    </source>
</evidence>
<keyword evidence="3" id="KW-1185">Reference proteome</keyword>
<evidence type="ECO:0000313" key="3">
    <source>
        <dbReference type="Proteomes" id="UP000244722"/>
    </source>
</evidence>
<keyword evidence="1" id="KW-0732">Signal</keyword>